<reference evidence="8 9" key="1">
    <citation type="journal article" date="2008" name="Nature">
        <title>The genome of the choanoflagellate Monosiga brevicollis and the origin of metazoans.</title>
        <authorList>
            <consortium name="JGI Sequencing"/>
            <person name="King N."/>
            <person name="Westbrook M.J."/>
            <person name="Young S.L."/>
            <person name="Kuo A."/>
            <person name="Abedin M."/>
            <person name="Chapman J."/>
            <person name="Fairclough S."/>
            <person name="Hellsten U."/>
            <person name="Isogai Y."/>
            <person name="Letunic I."/>
            <person name="Marr M."/>
            <person name="Pincus D."/>
            <person name="Putnam N."/>
            <person name="Rokas A."/>
            <person name="Wright K.J."/>
            <person name="Zuzow R."/>
            <person name="Dirks W."/>
            <person name="Good M."/>
            <person name="Goodstein D."/>
            <person name="Lemons D."/>
            <person name="Li W."/>
            <person name="Lyons J.B."/>
            <person name="Morris A."/>
            <person name="Nichols S."/>
            <person name="Richter D.J."/>
            <person name="Salamov A."/>
            <person name="Bork P."/>
            <person name="Lim W.A."/>
            <person name="Manning G."/>
            <person name="Miller W.T."/>
            <person name="McGinnis W."/>
            <person name="Shapiro H."/>
            <person name="Tjian R."/>
            <person name="Grigoriev I.V."/>
            <person name="Rokhsar D."/>
        </authorList>
    </citation>
    <scope>NUCLEOTIDE SEQUENCE [LARGE SCALE GENOMIC DNA]</scope>
    <source>
        <strain evidence="9">MX1 / ATCC 50154</strain>
    </source>
</reference>
<dbReference type="AlphaFoldDB" id="A9URS8"/>
<dbReference type="PANTHER" id="PTHR13780:SF36">
    <property type="entry name" value="CBS DOMAIN-CONTAINING PROTEIN"/>
    <property type="match status" value="1"/>
</dbReference>
<dbReference type="STRING" id="81824.A9URS8"/>
<dbReference type="eggNOG" id="KOG0710">
    <property type="taxonomic scope" value="Eukaryota"/>
</dbReference>
<evidence type="ECO:0000256" key="4">
    <source>
        <dbReference type="PROSITE-ProRule" id="PRU00703"/>
    </source>
</evidence>
<dbReference type="PROSITE" id="PS01031">
    <property type="entry name" value="SHSP"/>
    <property type="match status" value="1"/>
</dbReference>
<dbReference type="OMA" id="YHDYRTI"/>
<dbReference type="KEGG" id="mbr:MONBRDRAFT_35781"/>
<dbReference type="Gene3D" id="3.10.580.10">
    <property type="entry name" value="CBS-domain"/>
    <property type="match status" value="2"/>
</dbReference>
<dbReference type="FunCoup" id="A9URS8">
    <property type="interactions" value="1288"/>
</dbReference>
<dbReference type="eggNOG" id="KOG1764">
    <property type="taxonomic scope" value="Eukaryota"/>
</dbReference>
<proteinExistence type="inferred from homology"/>
<dbReference type="CDD" id="cd06464">
    <property type="entry name" value="ACD_sHsps-like"/>
    <property type="match status" value="1"/>
</dbReference>
<dbReference type="SUPFAM" id="SSF49764">
    <property type="entry name" value="HSP20-like chaperones"/>
    <property type="match status" value="1"/>
</dbReference>
<dbReference type="InterPro" id="IPR002068">
    <property type="entry name" value="A-crystallin/Hsp20_dom"/>
</dbReference>
<evidence type="ECO:0000256" key="1">
    <source>
        <dbReference type="ARBA" id="ARBA00022737"/>
    </source>
</evidence>
<feature type="domain" description="CBS" evidence="7">
    <location>
        <begin position="327"/>
        <end position="387"/>
    </location>
</feature>
<dbReference type="InParanoid" id="A9URS8"/>
<feature type="domain" description="CBS" evidence="7">
    <location>
        <begin position="401"/>
        <end position="461"/>
    </location>
</feature>
<dbReference type="InterPro" id="IPR000644">
    <property type="entry name" value="CBS_dom"/>
</dbReference>
<dbReference type="PANTHER" id="PTHR13780">
    <property type="entry name" value="AMP-ACTIVATED PROTEIN KINASE, GAMMA REGULATORY SUBUNIT"/>
    <property type="match status" value="1"/>
</dbReference>
<dbReference type="RefSeq" id="XP_001742943.1">
    <property type="nucleotide sequence ID" value="XM_001742891.1"/>
</dbReference>
<evidence type="ECO:0008006" key="10">
    <source>
        <dbReference type="Google" id="ProtNLM"/>
    </source>
</evidence>
<dbReference type="Pfam" id="PF00011">
    <property type="entry name" value="HSP20"/>
    <property type="match status" value="1"/>
</dbReference>
<dbReference type="InterPro" id="IPR050511">
    <property type="entry name" value="AMPK_gamma/SDS23_families"/>
</dbReference>
<protein>
    <recommendedName>
        <fullName evidence="10">SHSP domain-containing protein</fullName>
    </recommendedName>
</protein>
<dbReference type="InterPro" id="IPR008978">
    <property type="entry name" value="HSP20-like_chaperone"/>
</dbReference>
<dbReference type="SMART" id="SM00116">
    <property type="entry name" value="CBS"/>
    <property type="match status" value="3"/>
</dbReference>
<dbReference type="CDD" id="cd02205">
    <property type="entry name" value="CBS_pair_SF"/>
    <property type="match status" value="2"/>
</dbReference>
<dbReference type="Pfam" id="PF00571">
    <property type="entry name" value="CBS"/>
    <property type="match status" value="2"/>
</dbReference>
<dbReference type="Proteomes" id="UP000001357">
    <property type="component" value="Unassembled WGS sequence"/>
</dbReference>
<evidence type="ECO:0000313" key="9">
    <source>
        <dbReference type="Proteomes" id="UP000001357"/>
    </source>
</evidence>
<dbReference type="InterPro" id="IPR046342">
    <property type="entry name" value="CBS_dom_sf"/>
</dbReference>
<dbReference type="GeneID" id="5888675"/>
<evidence type="ECO:0000259" key="7">
    <source>
        <dbReference type="PROSITE" id="PS51371"/>
    </source>
</evidence>
<name>A9URS8_MONBE</name>
<keyword evidence="9" id="KW-1185">Reference proteome</keyword>
<gene>
    <name evidence="8" type="ORF">MONBRDRAFT_35781</name>
</gene>
<evidence type="ECO:0000259" key="6">
    <source>
        <dbReference type="PROSITE" id="PS01031"/>
    </source>
</evidence>
<sequence>MPYFKYDPVSAKSWGDEHAQDTQAAHPFMGPVDITEDDNSFTFVTDCPGLSSKDVHVRVTSDLLQISGERTPRTPDQNEKVHRMERSMGKFCRTFRLPTAADHEQITANCEHGVLTIRVQKNLKLEQEQLALADKEAEVEGDGSLNEDFAGVPMTIFPTPALGKIIILRSDMSILEAVNLLSDNHILSAPVRDVDQPDDAPWDSMYIGILDMIGVVFHMLQVLDADESQGDFKEDISQVERFRNTSVKEAISYSRFGPFIPVDMDAGNLLDCMLLAGHHGVRRIPVVKTPGGGLTNIITQSALVQTLSANLSRFTSVGGKTLRDLGLGKAGRLFTVNINQPLREAFRLIRDKDISAVPVVQDDGRICGNISARDVRLIVSSSKIYKLLDMSIKAYLDVVTAGKENKAVVCGPDDTMEDVIRSLVESRIHRIYVVDGNDRPLRVVTLRNILKKFVKEPHGYFGRYFSSAYPA</sequence>
<accession>A9URS8</accession>
<evidence type="ECO:0000256" key="5">
    <source>
        <dbReference type="RuleBase" id="RU003616"/>
    </source>
</evidence>
<evidence type="ECO:0000313" key="8">
    <source>
        <dbReference type="EMBL" id="EDQ91657.1"/>
    </source>
</evidence>
<dbReference type="Gene3D" id="2.60.40.790">
    <property type="match status" value="1"/>
</dbReference>
<organism evidence="8 9">
    <name type="scientific">Monosiga brevicollis</name>
    <name type="common">Choanoflagellate</name>
    <dbReference type="NCBI Taxonomy" id="81824"/>
    <lineage>
        <taxon>Eukaryota</taxon>
        <taxon>Choanoflagellata</taxon>
        <taxon>Craspedida</taxon>
        <taxon>Salpingoecidae</taxon>
        <taxon>Monosiga</taxon>
    </lineage>
</organism>
<evidence type="ECO:0000256" key="2">
    <source>
        <dbReference type="ARBA" id="ARBA00023122"/>
    </source>
</evidence>
<keyword evidence="1" id="KW-0677">Repeat</keyword>
<dbReference type="PROSITE" id="PS51371">
    <property type="entry name" value="CBS"/>
    <property type="match status" value="2"/>
</dbReference>
<feature type="domain" description="SHSP" evidence="6">
    <location>
        <begin position="23"/>
        <end position="142"/>
    </location>
</feature>
<dbReference type="SUPFAM" id="SSF54631">
    <property type="entry name" value="CBS-domain pair"/>
    <property type="match status" value="2"/>
</dbReference>
<dbReference type="EMBL" id="CH991544">
    <property type="protein sequence ID" value="EDQ91657.1"/>
    <property type="molecule type" value="Genomic_DNA"/>
</dbReference>
<evidence type="ECO:0000256" key="3">
    <source>
        <dbReference type="PROSITE-ProRule" id="PRU00285"/>
    </source>
</evidence>
<comment type="similarity">
    <text evidence="3 5">Belongs to the small heat shock protein (HSP20) family.</text>
</comment>
<keyword evidence="2 4" id="KW-0129">CBS domain</keyword>